<evidence type="ECO:0000256" key="4">
    <source>
        <dbReference type="ARBA" id="ARBA00023033"/>
    </source>
</evidence>
<evidence type="ECO:0000256" key="1">
    <source>
        <dbReference type="ARBA" id="ARBA00022630"/>
    </source>
</evidence>
<evidence type="ECO:0000259" key="5">
    <source>
        <dbReference type="Pfam" id="PF00296"/>
    </source>
</evidence>
<dbReference type="InterPro" id="IPR050172">
    <property type="entry name" value="SsuD_RutA_monooxygenase"/>
</dbReference>
<dbReference type="InterPro" id="IPR019921">
    <property type="entry name" value="Lucif-like_OxRdtase_Rv2161c"/>
</dbReference>
<dbReference type="Gene3D" id="3.20.20.30">
    <property type="entry name" value="Luciferase-like domain"/>
    <property type="match status" value="1"/>
</dbReference>
<proteinExistence type="predicted"/>
<keyword evidence="2" id="KW-0288">FMN</keyword>
<dbReference type="AlphaFoldDB" id="A0A160VDB4"/>
<dbReference type="SUPFAM" id="SSF51679">
    <property type="entry name" value="Bacterial luciferase-like"/>
    <property type="match status" value="1"/>
</dbReference>
<dbReference type="InterPro" id="IPR011251">
    <property type="entry name" value="Luciferase-like_dom"/>
</dbReference>
<accession>A0A160VDB4</accession>
<evidence type="ECO:0000256" key="3">
    <source>
        <dbReference type="ARBA" id="ARBA00023002"/>
    </source>
</evidence>
<evidence type="ECO:0000256" key="2">
    <source>
        <dbReference type="ARBA" id="ARBA00022643"/>
    </source>
</evidence>
<evidence type="ECO:0000313" key="6">
    <source>
        <dbReference type="EMBL" id="CUV03645.1"/>
    </source>
</evidence>
<protein>
    <submittedName>
        <fullName evidence="6">Putative N5, N10-methylenetetrahydromethanopterin reductase-related protein</fullName>
    </submittedName>
</protein>
<keyword evidence="3" id="KW-0560">Oxidoreductase</keyword>
<dbReference type="PANTHER" id="PTHR42847">
    <property type="entry name" value="ALKANESULFONATE MONOOXYGENASE"/>
    <property type="match status" value="1"/>
</dbReference>
<dbReference type="PANTHER" id="PTHR42847:SF4">
    <property type="entry name" value="ALKANESULFONATE MONOOXYGENASE-RELATED"/>
    <property type="match status" value="1"/>
</dbReference>
<reference evidence="6" key="1">
    <citation type="submission" date="2015-10" db="EMBL/GenBank/DDBJ databases">
        <authorList>
            <person name="Gilbert D.G."/>
        </authorList>
    </citation>
    <scope>NUCLEOTIDE SEQUENCE</scope>
</reference>
<dbReference type="InterPro" id="IPR036661">
    <property type="entry name" value="Luciferase-like_sf"/>
</dbReference>
<dbReference type="GO" id="GO:0008726">
    <property type="term" value="F:alkanesulfonate monooxygenase activity"/>
    <property type="evidence" value="ECO:0007669"/>
    <property type="project" value="TreeGrafter"/>
</dbReference>
<feature type="domain" description="Luciferase-like" evidence="5">
    <location>
        <begin position="26"/>
        <end position="255"/>
    </location>
</feature>
<dbReference type="Pfam" id="PF00296">
    <property type="entry name" value="Bac_luciferase"/>
    <property type="match status" value="1"/>
</dbReference>
<dbReference type="NCBIfam" id="TIGR03619">
    <property type="entry name" value="F420_Rv2161c"/>
    <property type="match status" value="1"/>
</dbReference>
<gene>
    <name evidence="6" type="ORF">MGWOODY_Clf997</name>
</gene>
<keyword evidence="4" id="KW-0503">Monooxygenase</keyword>
<name>A0A160VDB4_9ZZZZ</name>
<dbReference type="EMBL" id="FAXA01000449">
    <property type="protein sequence ID" value="CUV03645.1"/>
    <property type="molecule type" value="Genomic_DNA"/>
</dbReference>
<organism evidence="6">
    <name type="scientific">hydrothermal vent metagenome</name>
    <dbReference type="NCBI Taxonomy" id="652676"/>
    <lineage>
        <taxon>unclassified sequences</taxon>
        <taxon>metagenomes</taxon>
        <taxon>ecological metagenomes</taxon>
    </lineage>
</organism>
<dbReference type="GO" id="GO:0046306">
    <property type="term" value="P:alkanesulfonate catabolic process"/>
    <property type="evidence" value="ECO:0007669"/>
    <property type="project" value="TreeGrafter"/>
</dbReference>
<sequence length="307" mass="33848">MAGKVSWGISIPQVFFDGPIDMPLIERWSKRAESLGFESLWTQEAITGAVPILEPVTLLSYLAAITEKVRLGTSVIVAPLRNPIQLAKSLGSLDHMSRGRLTVGLGLGGNPNDIPPYGLSSEKRVRRFTEIIDVMKALWTQPEAHFQGEFWQLDGLKMEPKPLQKPHPPIWLGARHINALRRAVRHGDGWMGAGSSDTASFVTAVDQTKMYLEEADRDPGSFTISKRVYVAVDNDEDRAEGRLKEWFGKRYGNADMASQVSVWGSTAKVTEKLAKVTGAGAEMVLLNPAFDDMEHLDALAEEVIPNL</sequence>
<keyword evidence="1" id="KW-0285">Flavoprotein</keyword>